<dbReference type="Proteomes" id="UP001299608">
    <property type="component" value="Unassembled WGS sequence"/>
</dbReference>
<evidence type="ECO:0000313" key="2">
    <source>
        <dbReference type="EMBL" id="MCG4747801.1"/>
    </source>
</evidence>
<sequence>MYNRLVIEGNAVYEIDEECARRRQGRKGYGGKNRGGGTSGIPSAGTDPVK</sequence>
<gene>
    <name evidence="2" type="ORF">L0N08_20435</name>
</gene>
<proteinExistence type="predicted"/>
<comment type="caution">
    <text evidence="2">The sequence shown here is derived from an EMBL/GenBank/DDBJ whole genome shotgun (WGS) entry which is preliminary data.</text>
</comment>
<protein>
    <submittedName>
        <fullName evidence="2">Uncharacterized protein</fullName>
    </submittedName>
</protein>
<dbReference type="EMBL" id="JAKNGE010000028">
    <property type="protein sequence ID" value="MCG4747801.1"/>
    <property type="molecule type" value="Genomic_DNA"/>
</dbReference>
<evidence type="ECO:0000256" key="1">
    <source>
        <dbReference type="SAM" id="MobiDB-lite"/>
    </source>
</evidence>
<feature type="compositionally biased region" description="Gly residues" evidence="1">
    <location>
        <begin position="27"/>
        <end position="39"/>
    </location>
</feature>
<name>A0AAW5BUI6_9FIRM</name>
<dbReference type="AlphaFoldDB" id="A0AAW5BUI6"/>
<dbReference type="GeneID" id="97206013"/>
<feature type="region of interest" description="Disordered" evidence="1">
    <location>
        <begin position="22"/>
        <end position="50"/>
    </location>
</feature>
<reference evidence="2" key="1">
    <citation type="submission" date="2022-01" db="EMBL/GenBank/DDBJ databases">
        <title>Collection of gut derived symbiotic bacterial strains cultured from healthy donors.</title>
        <authorList>
            <person name="Lin H."/>
            <person name="Kohout C."/>
            <person name="Waligurski E."/>
            <person name="Pamer E.G."/>
        </authorList>
    </citation>
    <scope>NUCLEOTIDE SEQUENCE</scope>
    <source>
        <strain evidence="2">DFI.6.55</strain>
    </source>
</reference>
<dbReference type="RefSeq" id="WP_166441910.1">
    <property type="nucleotide sequence ID" value="NZ_BAABZL010000001.1"/>
</dbReference>
<organism evidence="2 3">
    <name type="scientific">Enterocloster aldenensis</name>
    <dbReference type="NCBI Taxonomy" id="358742"/>
    <lineage>
        <taxon>Bacteria</taxon>
        <taxon>Bacillati</taxon>
        <taxon>Bacillota</taxon>
        <taxon>Clostridia</taxon>
        <taxon>Lachnospirales</taxon>
        <taxon>Lachnospiraceae</taxon>
        <taxon>Enterocloster</taxon>
    </lineage>
</organism>
<evidence type="ECO:0000313" key="3">
    <source>
        <dbReference type="Proteomes" id="UP001299608"/>
    </source>
</evidence>
<accession>A0AAW5BUI6</accession>